<name>A0A6J4U865_9BACT</name>
<feature type="compositionally biased region" description="Acidic residues" evidence="1">
    <location>
        <begin position="220"/>
        <end position="250"/>
    </location>
</feature>
<gene>
    <name evidence="2" type="ORF">AVDCRST_MAG33-34</name>
</gene>
<dbReference type="EMBL" id="CADCWK010000003">
    <property type="protein sequence ID" value="CAA9541278.1"/>
    <property type="molecule type" value="Genomic_DNA"/>
</dbReference>
<dbReference type="AlphaFoldDB" id="A0A6J4U865"/>
<organism evidence="2">
    <name type="scientific">uncultured Thermomicrobiales bacterium</name>
    <dbReference type="NCBI Taxonomy" id="1645740"/>
    <lineage>
        <taxon>Bacteria</taxon>
        <taxon>Pseudomonadati</taxon>
        <taxon>Thermomicrobiota</taxon>
        <taxon>Thermomicrobia</taxon>
        <taxon>Thermomicrobiales</taxon>
        <taxon>environmental samples</taxon>
    </lineage>
</organism>
<evidence type="ECO:0000256" key="1">
    <source>
        <dbReference type="SAM" id="MobiDB-lite"/>
    </source>
</evidence>
<evidence type="ECO:0000313" key="2">
    <source>
        <dbReference type="EMBL" id="CAA9541278.1"/>
    </source>
</evidence>
<feature type="region of interest" description="Disordered" evidence="1">
    <location>
        <begin position="422"/>
        <end position="463"/>
    </location>
</feature>
<feature type="compositionally biased region" description="Acidic residues" evidence="1">
    <location>
        <begin position="436"/>
        <end position="463"/>
    </location>
</feature>
<protein>
    <submittedName>
        <fullName evidence="2">Uncharacterized protein</fullName>
    </submittedName>
</protein>
<sequence length="463" mass="48849">MSGERPEPMSRFGVIGRRSLTGARLLATCAMLLGTLTVGLQSAGAQSGGDSFTYDEDGLEWSIAWDGDVWSEGESESADLALEAEGSFAQFVVLSPTTEDPAECLSNVVPNFEEGAGAIDAAPFEDDDGDPVADETAEYAYELRTITLDLEEEFDADVVHVCYALGDDALLWGIAVVPVDLDELDAALELFDGVEIAGEPVEIGLPDIVGGTSGGTGDESTPEASDEDEDTPEASEDDEDTPEASEDDDAGSGGDGGADSGADEDAGTYTSPTFGYSIEWDADAYTVEGEETVETYPLARDFLYLSNEEGSSLLFVEGADDSWSDTDDCVATLLEEINVDPADGELLDDANGDPFEISDDDRSAVAYLVTVTLEDGDESDEIVMVDCRLDADSDVIVGFTNRSGFVDSYIEDDYPAVEEIIDSLTFGGTGDGTPEASDDEPSDDAEASDEDEPSDDAEASDDE</sequence>
<reference evidence="2" key="1">
    <citation type="submission" date="2020-02" db="EMBL/GenBank/DDBJ databases">
        <authorList>
            <person name="Meier V. D."/>
        </authorList>
    </citation>
    <scope>NUCLEOTIDE SEQUENCE</scope>
    <source>
        <strain evidence="2">AVDCRST_MAG33</strain>
    </source>
</reference>
<accession>A0A6J4U865</accession>
<feature type="region of interest" description="Disordered" evidence="1">
    <location>
        <begin position="202"/>
        <end position="270"/>
    </location>
</feature>
<proteinExistence type="predicted"/>